<feature type="domain" description="Cytochrome b561 bacterial/Ni-hydrogenase" evidence="14">
    <location>
        <begin position="9"/>
        <end position="182"/>
    </location>
</feature>
<keyword evidence="5" id="KW-0349">Heme</keyword>
<evidence type="ECO:0000256" key="7">
    <source>
        <dbReference type="ARBA" id="ARBA00022723"/>
    </source>
</evidence>
<feature type="transmembrane region" description="Helical" evidence="13">
    <location>
        <begin position="21"/>
        <end position="39"/>
    </location>
</feature>
<dbReference type="AlphaFoldDB" id="A0A4R2PPD6"/>
<evidence type="ECO:0000256" key="2">
    <source>
        <dbReference type="ARBA" id="ARBA00004651"/>
    </source>
</evidence>
<dbReference type="Gene3D" id="1.20.950.20">
    <property type="entry name" value="Transmembrane di-heme cytochromes, Chain C"/>
    <property type="match status" value="1"/>
</dbReference>
<dbReference type="InterPro" id="IPR011577">
    <property type="entry name" value="Cyt_b561_bac/Ni-Hgenase"/>
</dbReference>
<evidence type="ECO:0000259" key="14">
    <source>
        <dbReference type="Pfam" id="PF01292"/>
    </source>
</evidence>
<dbReference type="GO" id="GO:0009055">
    <property type="term" value="F:electron transfer activity"/>
    <property type="evidence" value="ECO:0007669"/>
    <property type="project" value="InterPro"/>
</dbReference>
<dbReference type="RefSeq" id="WP_132707188.1">
    <property type="nucleotide sequence ID" value="NZ_JACIGF010000002.1"/>
</dbReference>
<comment type="caution">
    <text evidence="15">The sequence shown here is derived from an EMBL/GenBank/DDBJ whole genome shotgun (WGS) entry which is preliminary data.</text>
</comment>
<evidence type="ECO:0000256" key="11">
    <source>
        <dbReference type="ARBA" id="ARBA00023136"/>
    </source>
</evidence>
<keyword evidence="3" id="KW-0813">Transport</keyword>
<evidence type="ECO:0000256" key="8">
    <source>
        <dbReference type="ARBA" id="ARBA00022982"/>
    </source>
</evidence>
<evidence type="ECO:0000256" key="13">
    <source>
        <dbReference type="SAM" id="Phobius"/>
    </source>
</evidence>
<keyword evidence="6 13" id="KW-0812">Transmembrane</keyword>
<keyword evidence="9 13" id="KW-1133">Transmembrane helix</keyword>
<comment type="subcellular location">
    <subcellularLocation>
        <location evidence="2">Cell membrane</location>
        <topology evidence="2">Multi-pass membrane protein</topology>
    </subcellularLocation>
</comment>
<evidence type="ECO:0000256" key="10">
    <source>
        <dbReference type="ARBA" id="ARBA00023004"/>
    </source>
</evidence>
<dbReference type="Proteomes" id="UP000295399">
    <property type="component" value="Unassembled WGS sequence"/>
</dbReference>
<feature type="transmembrane region" description="Helical" evidence="13">
    <location>
        <begin position="51"/>
        <end position="71"/>
    </location>
</feature>
<keyword evidence="11 13" id="KW-0472">Membrane</keyword>
<evidence type="ECO:0000256" key="6">
    <source>
        <dbReference type="ARBA" id="ARBA00022692"/>
    </source>
</evidence>
<evidence type="ECO:0000256" key="9">
    <source>
        <dbReference type="ARBA" id="ARBA00022989"/>
    </source>
</evidence>
<feature type="transmembrane region" description="Helical" evidence="13">
    <location>
        <begin position="141"/>
        <end position="159"/>
    </location>
</feature>
<evidence type="ECO:0000256" key="1">
    <source>
        <dbReference type="ARBA" id="ARBA00001970"/>
    </source>
</evidence>
<dbReference type="GO" id="GO:0022904">
    <property type="term" value="P:respiratory electron transport chain"/>
    <property type="evidence" value="ECO:0007669"/>
    <property type="project" value="InterPro"/>
</dbReference>
<reference evidence="15 16" key="1">
    <citation type="submission" date="2019-03" db="EMBL/GenBank/DDBJ databases">
        <title>Genomic Encyclopedia of Type Strains, Phase IV (KMG-IV): sequencing the most valuable type-strain genomes for metagenomic binning, comparative biology and taxonomic classification.</title>
        <authorList>
            <person name="Goeker M."/>
        </authorList>
    </citation>
    <scope>NUCLEOTIDE SEQUENCE [LARGE SCALE GENOMIC DNA]</scope>
    <source>
        <strain evidence="15 16">DSM 2132</strain>
    </source>
</reference>
<evidence type="ECO:0000256" key="4">
    <source>
        <dbReference type="ARBA" id="ARBA00022475"/>
    </source>
</evidence>
<comment type="similarity">
    <text evidence="12">Belongs to the cytochrome b561 family.</text>
</comment>
<dbReference type="InterPro" id="IPR016174">
    <property type="entry name" value="Di-haem_cyt_TM"/>
</dbReference>
<evidence type="ECO:0000313" key="16">
    <source>
        <dbReference type="Proteomes" id="UP000295399"/>
    </source>
</evidence>
<evidence type="ECO:0000256" key="3">
    <source>
        <dbReference type="ARBA" id="ARBA00022448"/>
    </source>
</evidence>
<dbReference type="GO" id="GO:0005886">
    <property type="term" value="C:plasma membrane"/>
    <property type="evidence" value="ECO:0007669"/>
    <property type="project" value="UniProtKB-SubCell"/>
</dbReference>
<keyword evidence="4" id="KW-1003">Cell membrane</keyword>
<keyword evidence="7" id="KW-0479">Metal-binding</keyword>
<keyword evidence="16" id="KW-1185">Reference proteome</keyword>
<sequence length="185" mass="20020">MQWRNSRDRWGAAHKALHWTMAALILALLGVGFVMANLLPDSAWQLKLSVYQWHKAGGLLALALVGGRLVWRGIGGPVPGYPAGAPAWQRRTAALAHVALYAAMIAMPATGYLMASASSFPVLTWTALPDPLGQNERLEALFGRAHMVLGLVFAGLIALHGSAALKHHLVDRQDVLKRMLPGRRP</sequence>
<name>A0A4R2PPD6_RHOSA</name>
<evidence type="ECO:0000256" key="12">
    <source>
        <dbReference type="ARBA" id="ARBA00037975"/>
    </source>
</evidence>
<dbReference type="InParanoid" id="A0A4R2PPD6"/>
<dbReference type="SUPFAM" id="SSF81342">
    <property type="entry name" value="Transmembrane di-heme cytochromes"/>
    <property type="match status" value="1"/>
</dbReference>
<organism evidence="15 16">
    <name type="scientific">Rhodothalassium salexigens DSM 2132</name>
    <dbReference type="NCBI Taxonomy" id="1188247"/>
    <lineage>
        <taxon>Bacteria</taxon>
        <taxon>Pseudomonadati</taxon>
        <taxon>Pseudomonadota</taxon>
        <taxon>Alphaproteobacteria</taxon>
        <taxon>Rhodothalassiales</taxon>
        <taxon>Rhodothalassiaceae</taxon>
        <taxon>Rhodothalassium</taxon>
    </lineage>
</organism>
<feature type="transmembrane region" description="Helical" evidence="13">
    <location>
        <begin position="92"/>
        <end position="115"/>
    </location>
</feature>
<dbReference type="Pfam" id="PF01292">
    <property type="entry name" value="Ni_hydr_CYTB"/>
    <property type="match status" value="1"/>
</dbReference>
<dbReference type="PANTHER" id="PTHR30529:SF1">
    <property type="entry name" value="CYTOCHROME B561 HOMOLOG 2"/>
    <property type="match status" value="1"/>
</dbReference>
<gene>
    <name evidence="15" type="ORF">EV659_10214</name>
</gene>
<comment type="cofactor">
    <cofactor evidence="1">
        <name>heme b</name>
        <dbReference type="ChEBI" id="CHEBI:60344"/>
    </cofactor>
</comment>
<evidence type="ECO:0000313" key="15">
    <source>
        <dbReference type="EMBL" id="TCP37610.1"/>
    </source>
</evidence>
<keyword evidence="8" id="KW-0249">Electron transport</keyword>
<dbReference type="GO" id="GO:0046872">
    <property type="term" value="F:metal ion binding"/>
    <property type="evidence" value="ECO:0007669"/>
    <property type="project" value="UniProtKB-KW"/>
</dbReference>
<dbReference type="EMBL" id="SLXO01000002">
    <property type="protein sequence ID" value="TCP37610.1"/>
    <property type="molecule type" value="Genomic_DNA"/>
</dbReference>
<keyword evidence="10" id="KW-0408">Iron</keyword>
<accession>A0A4R2PPD6</accession>
<dbReference type="GO" id="GO:0020037">
    <property type="term" value="F:heme binding"/>
    <property type="evidence" value="ECO:0007669"/>
    <property type="project" value="TreeGrafter"/>
</dbReference>
<dbReference type="OrthoDB" id="1247465at2"/>
<dbReference type="InterPro" id="IPR052168">
    <property type="entry name" value="Cytochrome_b561_oxidase"/>
</dbReference>
<evidence type="ECO:0000256" key="5">
    <source>
        <dbReference type="ARBA" id="ARBA00022617"/>
    </source>
</evidence>
<dbReference type="PANTHER" id="PTHR30529">
    <property type="entry name" value="CYTOCHROME B561"/>
    <property type="match status" value="1"/>
</dbReference>
<protein>
    <submittedName>
        <fullName evidence="15">Cytochrome b561</fullName>
    </submittedName>
</protein>
<proteinExistence type="inferred from homology"/>